<evidence type="ECO:0000256" key="2">
    <source>
        <dbReference type="ARBA" id="ARBA00023125"/>
    </source>
</evidence>
<evidence type="ECO:0000256" key="1">
    <source>
        <dbReference type="ARBA" id="ARBA00023015"/>
    </source>
</evidence>
<keyword evidence="1" id="KW-0805">Transcription regulation</keyword>
<evidence type="ECO:0000313" key="5">
    <source>
        <dbReference type="EMBL" id="AEV29424.1"/>
    </source>
</evidence>
<keyword evidence="2" id="KW-0238">DNA-binding</keyword>
<dbReference type="Gene3D" id="3.40.50.2300">
    <property type="match status" value="2"/>
</dbReference>
<dbReference type="InterPro" id="IPR046335">
    <property type="entry name" value="LacI/GalR-like_sensor"/>
</dbReference>
<dbReference type="SUPFAM" id="SSF53822">
    <property type="entry name" value="Periplasmic binding protein-like I"/>
    <property type="match status" value="1"/>
</dbReference>
<organism evidence="5 6">
    <name type="scientific">Sphaerochaeta pleomorpha (strain ATCC BAA-1885 / DSM 22778 / Grapes)</name>
    <dbReference type="NCBI Taxonomy" id="158190"/>
    <lineage>
        <taxon>Bacteria</taxon>
        <taxon>Pseudomonadati</taxon>
        <taxon>Spirochaetota</taxon>
        <taxon>Spirochaetia</taxon>
        <taxon>Spirochaetales</taxon>
        <taxon>Sphaerochaetaceae</taxon>
        <taxon>Sphaerochaeta</taxon>
    </lineage>
</organism>
<dbReference type="KEGG" id="sgp:SpiGrapes_1617"/>
<dbReference type="PANTHER" id="PTHR30146">
    <property type="entry name" value="LACI-RELATED TRANSCRIPTIONAL REPRESSOR"/>
    <property type="match status" value="1"/>
</dbReference>
<dbReference type="GO" id="GO:0003700">
    <property type="term" value="F:DNA-binding transcription factor activity"/>
    <property type="evidence" value="ECO:0007669"/>
    <property type="project" value="TreeGrafter"/>
</dbReference>
<dbReference type="Proteomes" id="UP000005632">
    <property type="component" value="Chromosome"/>
</dbReference>
<dbReference type="HOGENOM" id="CLU_690591_0_0_12"/>
<dbReference type="AlphaFoldDB" id="G8QWC6"/>
<dbReference type="STRING" id="158190.SpiGrapes_1617"/>
<evidence type="ECO:0000259" key="4">
    <source>
        <dbReference type="Pfam" id="PF13377"/>
    </source>
</evidence>
<dbReference type="PANTHER" id="PTHR30146:SF109">
    <property type="entry name" value="HTH-TYPE TRANSCRIPTIONAL REGULATOR GALS"/>
    <property type="match status" value="1"/>
</dbReference>
<evidence type="ECO:0000313" key="6">
    <source>
        <dbReference type="Proteomes" id="UP000005632"/>
    </source>
</evidence>
<dbReference type="InterPro" id="IPR028082">
    <property type="entry name" value="Peripla_BP_I"/>
</dbReference>
<keyword evidence="6" id="KW-1185">Reference proteome</keyword>
<name>G8QWC6_SPHPG</name>
<reference evidence="5 6" key="1">
    <citation type="submission" date="2011-11" db="EMBL/GenBank/DDBJ databases">
        <title>Complete sequence of Spirochaeta sp. grapes.</title>
        <authorList>
            <consortium name="US DOE Joint Genome Institute"/>
            <person name="Lucas S."/>
            <person name="Han J."/>
            <person name="Lapidus A."/>
            <person name="Cheng J.-F."/>
            <person name="Goodwin L."/>
            <person name="Pitluck S."/>
            <person name="Peters L."/>
            <person name="Ovchinnikova G."/>
            <person name="Munk A.C."/>
            <person name="Detter J.C."/>
            <person name="Han C."/>
            <person name="Tapia R."/>
            <person name="Land M."/>
            <person name="Hauser L."/>
            <person name="Kyrpides N."/>
            <person name="Ivanova N."/>
            <person name="Pagani I."/>
            <person name="Ritalahtilisa K."/>
            <person name="Loeffler F."/>
            <person name="Woyke T."/>
        </authorList>
    </citation>
    <scope>NUCLEOTIDE SEQUENCE [LARGE SCALE GENOMIC DNA]</scope>
    <source>
        <strain evidence="6">ATCC BAA-1885 / DSM 22778 / Grapes</strain>
    </source>
</reference>
<evidence type="ECO:0000256" key="3">
    <source>
        <dbReference type="ARBA" id="ARBA00023163"/>
    </source>
</evidence>
<dbReference type="GO" id="GO:0000976">
    <property type="term" value="F:transcription cis-regulatory region binding"/>
    <property type="evidence" value="ECO:0007669"/>
    <property type="project" value="TreeGrafter"/>
</dbReference>
<feature type="domain" description="Transcriptional regulator LacI/GalR-like sensor" evidence="4">
    <location>
        <begin position="183"/>
        <end position="252"/>
    </location>
</feature>
<gene>
    <name evidence="5" type="ordered locus">SpiGrapes_1617</name>
</gene>
<sequence length="381" mass="43251">MYLTIQVTCYTLLRMKLYAIIEPLYQKSPWCIQYLQGLHYEAGRNAIQLVYCAKPEDIASPEQGMRTCCIFIGSTQAWLSDIALRLKERRIQGISTIQEGLFLAAGTSEISINYSQAMTALQSYFQTYGKNKTALFGVNTHSSTDSIKAAAFSRTFPDGHIFSHTGEIKESCINFLTAHEQFDSVICCSDLVALALLRFLQQQKSIVPQELWLVAFGHSPLADYCTPSITCVRCDYELLGRQMVKLAQLLIKNHSLSTLSGTVQASIESKGTTDNTPVSQRRNDTKPFRRFESGQKFYDDPLFQELSALDRLFSNILPVDFQILQGIYNKKRYIDLAEELHMSENSIKYRTKRMMGLVARTTREELIKLVSLYVNLEGKET</sequence>
<proteinExistence type="predicted"/>
<dbReference type="EMBL" id="CP003155">
    <property type="protein sequence ID" value="AEV29424.1"/>
    <property type="molecule type" value="Genomic_DNA"/>
</dbReference>
<dbReference type="eggNOG" id="COG1609">
    <property type="taxonomic scope" value="Bacteria"/>
</dbReference>
<accession>G8QWC6</accession>
<dbReference type="Pfam" id="PF13377">
    <property type="entry name" value="Peripla_BP_3"/>
    <property type="match status" value="1"/>
</dbReference>
<protein>
    <recommendedName>
        <fullName evidence="4">Transcriptional regulator LacI/GalR-like sensor domain-containing protein</fullName>
    </recommendedName>
</protein>
<keyword evidence="3" id="KW-0804">Transcription</keyword>